<protein>
    <submittedName>
        <fullName evidence="2">Putative secreted protein</fullName>
    </submittedName>
</protein>
<organism evidence="2">
    <name type="scientific">Rhipicephalus microplus</name>
    <name type="common">Cattle tick</name>
    <name type="synonym">Boophilus microplus</name>
    <dbReference type="NCBI Taxonomy" id="6941"/>
    <lineage>
        <taxon>Eukaryota</taxon>
        <taxon>Metazoa</taxon>
        <taxon>Ecdysozoa</taxon>
        <taxon>Arthropoda</taxon>
        <taxon>Chelicerata</taxon>
        <taxon>Arachnida</taxon>
        <taxon>Acari</taxon>
        <taxon>Parasitiformes</taxon>
        <taxon>Ixodida</taxon>
        <taxon>Ixodoidea</taxon>
        <taxon>Ixodidae</taxon>
        <taxon>Rhipicephalinae</taxon>
        <taxon>Rhipicephalus</taxon>
        <taxon>Boophilus</taxon>
    </lineage>
</organism>
<keyword evidence="1" id="KW-0732">Signal</keyword>
<evidence type="ECO:0000313" key="2">
    <source>
        <dbReference type="EMBL" id="NOV42140.1"/>
    </source>
</evidence>
<accession>A0A6M2D8T6</accession>
<dbReference type="EMBL" id="GHWJ01009403">
    <property type="protein sequence ID" value="NOV42140.1"/>
    <property type="molecule type" value="Transcribed_RNA"/>
</dbReference>
<proteinExistence type="predicted"/>
<dbReference type="AlphaFoldDB" id="A0A6M2D8T6"/>
<feature type="signal peptide" evidence="1">
    <location>
        <begin position="1"/>
        <end position="17"/>
    </location>
</feature>
<reference evidence="2" key="1">
    <citation type="submission" date="2019-09" db="EMBL/GenBank/DDBJ databases">
        <title>Organ-specific transcriptomic study of the physiology of the cattle tick, Rhipicephalus microplus.</title>
        <authorList>
            <person name="Tirloni L."/>
            <person name="Braz G."/>
            <person name="Gandara A.C.P."/>
            <person name="Sabadin G.A."/>
            <person name="da Silva R.M."/>
            <person name="Guizzo M.G."/>
            <person name="Machado J.A."/>
            <person name="Costa E.P."/>
            <person name="Gomes H.F."/>
            <person name="Moraes J."/>
            <person name="Mota M.B.S."/>
            <person name="Mesquita R.D."/>
            <person name="Alvarenga P.H."/>
            <person name="Alves F."/>
            <person name="Seixas A."/>
            <person name="da Fonseca R.N."/>
            <person name="Fogaca A."/>
            <person name="Logullo C."/>
            <person name="Tanaka A."/>
            <person name="Daffre S."/>
            <person name="Termignoni C."/>
            <person name="Vaz I.S.Jr."/>
            <person name="Oliveira P.L."/>
            <person name="Ribeiro J.M."/>
        </authorList>
    </citation>
    <scope>NUCLEOTIDE SEQUENCE</scope>
    <source>
        <strain evidence="2">Porto Alegre</strain>
    </source>
</reference>
<feature type="chain" id="PRO_5026653690" evidence="1">
    <location>
        <begin position="18"/>
        <end position="232"/>
    </location>
</feature>
<name>A0A6M2D8T6_RHIMP</name>
<evidence type="ECO:0000256" key="1">
    <source>
        <dbReference type="SAM" id="SignalP"/>
    </source>
</evidence>
<sequence length="232" mass="25544">MVTCLFLLLVQVVVVVGLRQDSLAADLFVACSGHLEDIRLHVLHIRVAADESCQRDLRDVLDLFFAEGSRVVEVLEPEAVSVLDPVVFLSQDAQRGGPVEGSVHWCLQRQASDQVQVLEVVPVDGLQPVHGVVGLALLFEVVERVDGLQATEHSIVQVRRQPMVSATVHVQRQKVLAVLVRWVREQEPSDLLAVDCVLVLHVVVGGTHDERTHGVRLGLAEVVERVQVIRDA</sequence>